<dbReference type="PANTHER" id="PTHR13452:SF10">
    <property type="entry name" value="THUMP DOMAIN-CONTAINING PROTEIN 1"/>
    <property type="match status" value="1"/>
</dbReference>
<dbReference type="SUPFAM" id="SSF143437">
    <property type="entry name" value="THUMP domain-like"/>
    <property type="match status" value="1"/>
</dbReference>
<evidence type="ECO:0000256" key="1">
    <source>
        <dbReference type="PROSITE-ProRule" id="PRU00529"/>
    </source>
</evidence>
<feature type="domain" description="THUMP" evidence="3">
    <location>
        <begin position="200"/>
        <end position="313"/>
    </location>
</feature>
<dbReference type="PROSITE" id="PS51165">
    <property type="entry name" value="THUMP"/>
    <property type="match status" value="1"/>
</dbReference>
<proteinExistence type="predicted"/>
<evidence type="ECO:0000256" key="2">
    <source>
        <dbReference type="SAM" id="MobiDB-lite"/>
    </source>
</evidence>
<evidence type="ECO:0000313" key="4">
    <source>
        <dbReference type="EMBL" id="KAK5082136.1"/>
    </source>
</evidence>
<evidence type="ECO:0000259" key="3">
    <source>
        <dbReference type="PROSITE" id="PS51165"/>
    </source>
</evidence>
<dbReference type="Proteomes" id="UP001309876">
    <property type="component" value="Unassembled WGS sequence"/>
</dbReference>
<gene>
    <name evidence="4" type="ORF">LTR05_007279</name>
</gene>
<dbReference type="GO" id="GO:0006400">
    <property type="term" value="P:tRNA modification"/>
    <property type="evidence" value="ECO:0007669"/>
    <property type="project" value="InterPro"/>
</dbReference>
<evidence type="ECO:0000313" key="5">
    <source>
        <dbReference type="Proteomes" id="UP001309876"/>
    </source>
</evidence>
<dbReference type="CDD" id="cd11717">
    <property type="entry name" value="THUMP_THUMPD1_like"/>
    <property type="match status" value="1"/>
</dbReference>
<keyword evidence="1" id="KW-0694">RNA-binding</keyword>
<accession>A0AAN7YDL3</accession>
<dbReference type="Pfam" id="PF02926">
    <property type="entry name" value="THUMP"/>
    <property type="match status" value="1"/>
</dbReference>
<dbReference type="InterPro" id="IPR040183">
    <property type="entry name" value="THUMPD1-like"/>
</dbReference>
<feature type="compositionally biased region" description="Polar residues" evidence="2">
    <location>
        <begin position="14"/>
        <end position="42"/>
    </location>
</feature>
<dbReference type="GO" id="GO:0003723">
    <property type="term" value="F:RNA binding"/>
    <property type="evidence" value="ECO:0007669"/>
    <property type="project" value="UniProtKB-UniRule"/>
</dbReference>
<reference evidence="4 5" key="1">
    <citation type="submission" date="2023-08" db="EMBL/GenBank/DDBJ databases">
        <title>Black Yeasts Isolated from many extreme environments.</title>
        <authorList>
            <person name="Coleine C."/>
            <person name="Stajich J.E."/>
            <person name="Selbmann L."/>
        </authorList>
    </citation>
    <scope>NUCLEOTIDE SEQUENCE [LARGE SCALE GENOMIC DNA]</scope>
    <source>
        <strain evidence="4 5">CCFEE 5910</strain>
    </source>
</reference>
<dbReference type="Gene3D" id="3.30.2300.10">
    <property type="entry name" value="THUMP superfamily"/>
    <property type="match status" value="1"/>
</dbReference>
<feature type="region of interest" description="Disordered" evidence="2">
    <location>
        <begin position="1"/>
        <end position="69"/>
    </location>
</feature>
<dbReference type="PANTHER" id="PTHR13452">
    <property type="entry name" value="THUMP DOMAIN CONTAINING PROTEIN 1-RELATED"/>
    <property type="match status" value="1"/>
</dbReference>
<protein>
    <recommendedName>
        <fullName evidence="3">THUMP domain-containing protein</fullName>
    </recommendedName>
</protein>
<keyword evidence="5" id="KW-1185">Reference proteome</keyword>
<dbReference type="AlphaFoldDB" id="A0AAN7YDL3"/>
<name>A0AAN7YDL3_9EURO</name>
<dbReference type="InterPro" id="IPR004114">
    <property type="entry name" value="THUMP_dom"/>
</dbReference>
<dbReference type="EMBL" id="JAVRRJ010000008">
    <property type="protein sequence ID" value="KAK5082136.1"/>
    <property type="molecule type" value="Genomic_DNA"/>
</dbReference>
<comment type="caution">
    <text evidence="4">The sequence shown here is derived from an EMBL/GenBank/DDBJ whole genome shotgun (WGS) entry which is preliminary data.</text>
</comment>
<organism evidence="4 5">
    <name type="scientific">Lithohypha guttulata</name>
    <dbReference type="NCBI Taxonomy" id="1690604"/>
    <lineage>
        <taxon>Eukaryota</taxon>
        <taxon>Fungi</taxon>
        <taxon>Dikarya</taxon>
        <taxon>Ascomycota</taxon>
        <taxon>Pezizomycotina</taxon>
        <taxon>Eurotiomycetes</taxon>
        <taxon>Chaetothyriomycetidae</taxon>
        <taxon>Chaetothyriales</taxon>
        <taxon>Trichomeriaceae</taxon>
        <taxon>Lithohypha</taxon>
    </lineage>
</organism>
<sequence>MEESERPSKRIKTAPSTSQLSDNTVSVNSTQGNGTRSGTTNPKGRGKKQHYGPSKKSDTPRTFSQPSVICTGDKGIFVTSDKGREKKCLLELHDLVLEYIENLGVDASGSSITAEIAPKDEEAHSAESTERQFPQGIEADVQAELQDLKGKTTTPSDEQGRTRKVMQLITLDIPCVSFLRFPPGSLLDPVDVVHQLCLQAADKTSPQKSRFVKRLTPLSNLGKALGQGLERACEDVLTSKFGADREGNIAGVRFSIRPTIRNNEQLDRDHIIKLVADKVQEVGNNRHKVDLKHYEKGIIVEVYRGWVGMSVVDNTENDRYNIGYEGLRKFNLAEIYANR</sequence>
<dbReference type="SMART" id="SM00981">
    <property type="entry name" value="THUMP"/>
    <property type="match status" value="1"/>
</dbReference>